<dbReference type="PIRSF" id="PIRSF000615">
    <property type="entry name" value="TyrPK_CSF1-R"/>
    <property type="match status" value="1"/>
</dbReference>
<dbReference type="GO" id="GO:0046872">
    <property type="term" value="F:metal ion binding"/>
    <property type="evidence" value="ECO:0007669"/>
    <property type="project" value="UniProtKB-KW"/>
</dbReference>
<dbReference type="Pfam" id="PF07714">
    <property type="entry name" value="PK_Tyr_Ser-Thr"/>
    <property type="match status" value="2"/>
</dbReference>
<dbReference type="InterPro" id="IPR001245">
    <property type="entry name" value="Ser-Thr/Tyr_kinase_cat_dom"/>
</dbReference>
<dbReference type="PROSITE" id="PS00109">
    <property type="entry name" value="PROTEIN_KINASE_TYR"/>
    <property type="match status" value="1"/>
</dbReference>
<protein>
    <submittedName>
        <fullName evidence="6">YRK kinase</fullName>
    </submittedName>
</protein>
<feature type="binding site" evidence="4">
    <location>
        <position position="134"/>
    </location>
    <ligand>
        <name>Mg(2+)</name>
        <dbReference type="ChEBI" id="CHEBI:18420"/>
    </ligand>
</feature>
<feature type="non-terminal residue" evidence="6">
    <location>
        <position position="1"/>
    </location>
</feature>
<keyword evidence="4" id="KW-0479">Metal-binding</keyword>
<dbReference type="InterPro" id="IPR000719">
    <property type="entry name" value="Prot_kinase_dom"/>
</dbReference>
<feature type="non-terminal residue" evidence="6">
    <location>
        <position position="276"/>
    </location>
</feature>
<feature type="domain" description="Protein kinase" evidence="5">
    <location>
        <begin position="1"/>
        <end position="263"/>
    </location>
</feature>
<keyword evidence="7" id="KW-1185">Reference proteome</keyword>
<accession>A0A851CVM6</accession>
<gene>
    <name evidence="6" type="primary">Yrk_0</name>
    <name evidence="6" type="ORF">CALVIR_R01847</name>
</gene>
<evidence type="ECO:0000256" key="1">
    <source>
        <dbReference type="ARBA" id="ARBA00022741"/>
    </source>
</evidence>
<dbReference type="SUPFAM" id="SSF56112">
    <property type="entry name" value="Protein kinase-like (PK-like)"/>
    <property type="match status" value="1"/>
</dbReference>
<evidence type="ECO:0000256" key="3">
    <source>
        <dbReference type="PIRSR" id="PIRSR000615-1"/>
    </source>
</evidence>
<sequence>GTWNGTTKVAVKTLKPGTMSPEAFLEEAQIMKRLRHDKLVQLYAVVSEEPIYIVTEFMSQGSLLDFLKDGDGRYLKLPQLVDMAAQVPGGWHGVGVPSQGCFGGSSLLPPPQIAAGMAYIERMNYIHRDLRAANILVGDNLVCKIADFGLARLIEDDEYTARQGAKFPIKWTAPEAALFGKFTIKSDVWSFGILLTELVTKGRVPYPGMNNREVLEQVERGYRMQCPGSCPSSLHEVMVQCWKREPEERPTFEYLQSFLEDYFTATEPQYQPGDNQ</sequence>
<keyword evidence="1" id="KW-0547">Nucleotide-binding</keyword>
<dbReference type="GO" id="GO:0005524">
    <property type="term" value="F:ATP binding"/>
    <property type="evidence" value="ECO:0007669"/>
    <property type="project" value="UniProtKB-KW"/>
</dbReference>
<keyword evidence="6" id="KW-0418">Kinase</keyword>
<name>A0A851CVM6_CALVR</name>
<keyword evidence="6" id="KW-0808">Transferase</keyword>
<dbReference type="EMBL" id="WEIV01029535">
    <property type="protein sequence ID" value="NWI61079.1"/>
    <property type="molecule type" value="Genomic_DNA"/>
</dbReference>
<dbReference type="GO" id="GO:0004713">
    <property type="term" value="F:protein tyrosine kinase activity"/>
    <property type="evidence" value="ECO:0007669"/>
    <property type="project" value="InterPro"/>
</dbReference>
<dbReference type="Proteomes" id="UP000642973">
    <property type="component" value="Unassembled WGS sequence"/>
</dbReference>
<evidence type="ECO:0000313" key="6">
    <source>
        <dbReference type="EMBL" id="NWI61079.1"/>
    </source>
</evidence>
<dbReference type="SMART" id="SM00219">
    <property type="entry name" value="TyrKc"/>
    <property type="match status" value="1"/>
</dbReference>
<dbReference type="InterPro" id="IPR011009">
    <property type="entry name" value="Kinase-like_dom_sf"/>
</dbReference>
<comment type="caution">
    <text evidence="6">The sequence shown here is derived from an EMBL/GenBank/DDBJ whole genome shotgun (WGS) entry which is preliminary data.</text>
</comment>
<dbReference type="InterPro" id="IPR050198">
    <property type="entry name" value="Non-receptor_tyrosine_kinases"/>
</dbReference>
<organism evidence="6 7">
    <name type="scientific">Calyptomena viridis</name>
    <name type="common">Lesser green broadbill</name>
    <dbReference type="NCBI Taxonomy" id="135972"/>
    <lineage>
        <taxon>Eukaryota</taxon>
        <taxon>Metazoa</taxon>
        <taxon>Chordata</taxon>
        <taxon>Craniata</taxon>
        <taxon>Vertebrata</taxon>
        <taxon>Euteleostomi</taxon>
        <taxon>Archelosauria</taxon>
        <taxon>Archosauria</taxon>
        <taxon>Dinosauria</taxon>
        <taxon>Saurischia</taxon>
        <taxon>Theropoda</taxon>
        <taxon>Coelurosauria</taxon>
        <taxon>Aves</taxon>
        <taxon>Neognathae</taxon>
        <taxon>Neoaves</taxon>
        <taxon>Telluraves</taxon>
        <taxon>Australaves</taxon>
        <taxon>Passeriformes</taxon>
        <taxon>Eurylaimidae</taxon>
        <taxon>Calyptomena</taxon>
    </lineage>
</organism>
<evidence type="ECO:0000256" key="2">
    <source>
        <dbReference type="ARBA" id="ARBA00022840"/>
    </source>
</evidence>
<dbReference type="InterPro" id="IPR020635">
    <property type="entry name" value="Tyr_kinase_cat_dom"/>
</dbReference>
<dbReference type="PROSITE" id="PS50011">
    <property type="entry name" value="PROTEIN_KINASE_DOM"/>
    <property type="match status" value="1"/>
</dbReference>
<dbReference type="PRINTS" id="PR00109">
    <property type="entry name" value="TYRKINASE"/>
</dbReference>
<evidence type="ECO:0000313" key="7">
    <source>
        <dbReference type="Proteomes" id="UP000642973"/>
    </source>
</evidence>
<proteinExistence type="predicted"/>
<evidence type="ECO:0000256" key="4">
    <source>
        <dbReference type="PIRSR" id="PIRSR000615-3"/>
    </source>
</evidence>
<evidence type="ECO:0000259" key="5">
    <source>
        <dbReference type="PROSITE" id="PS50011"/>
    </source>
</evidence>
<dbReference type="InterPro" id="IPR008266">
    <property type="entry name" value="Tyr_kinase_AS"/>
</dbReference>
<dbReference type="AlphaFoldDB" id="A0A851CVM6"/>
<keyword evidence="2" id="KW-0067">ATP-binding</keyword>
<keyword evidence="4" id="KW-0460">Magnesium</keyword>
<dbReference type="PANTHER" id="PTHR24418">
    <property type="entry name" value="TYROSINE-PROTEIN KINASE"/>
    <property type="match status" value="1"/>
</dbReference>
<dbReference type="Gene3D" id="1.10.510.10">
    <property type="entry name" value="Transferase(Phosphotransferase) domain 1"/>
    <property type="match status" value="1"/>
</dbReference>
<feature type="active site" description="Proton acceptor" evidence="3">
    <location>
        <position position="129"/>
    </location>
</feature>
<feature type="binding site" evidence="4">
    <location>
        <position position="147"/>
    </location>
    <ligand>
        <name>Mg(2+)</name>
        <dbReference type="ChEBI" id="CHEBI:18420"/>
    </ligand>
</feature>
<dbReference type="FunFam" id="1.10.510.10:FF:000004">
    <property type="entry name" value="Tyrosine-protein kinase"/>
    <property type="match status" value="1"/>
</dbReference>
<reference evidence="6" key="1">
    <citation type="submission" date="2019-10" db="EMBL/GenBank/DDBJ databases">
        <title>Bird 10,000 Genomes (B10K) Project - Family phase.</title>
        <authorList>
            <person name="Zhang G."/>
        </authorList>
    </citation>
    <scope>NUCLEOTIDE SEQUENCE</scope>
    <source>
        <strain evidence="6">B10K-DU-002-55</strain>
        <tissue evidence="6">Muscle</tissue>
    </source>
</reference>